<evidence type="ECO:0000259" key="2">
    <source>
        <dbReference type="Pfam" id="PF12849"/>
    </source>
</evidence>
<evidence type="ECO:0000313" key="4">
    <source>
        <dbReference type="Proteomes" id="UP000217895"/>
    </source>
</evidence>
<gene>
    <name evidence="3" type="ORF">NIES2135_47170</name>
</gene>
<sequence>MLPIISSIQQRIFNSYFRQSPAELRQARFDRLYTVALFRPDLDAIRSQWFPPESVQPELDKSSSHSIFDSIYQQYHCTQGDPLRCRETSKTLHCETCKFPTQLPQQSRIAGQLGQYQIEHWIDRQGMARVYAATQTETKQAIALKEYIFPDQYFNSTDRYRQKDTFKRLSGLTLADGRSQDARLLCPIETIADPTTERCYLIFDDRYHFPTLKAYLSETGAMPAKLVQQILNQILQTLELLHVQRFRLPAGQLQAGMAHGNLRLDTIRVAQQDDSLGLIPPTAHASPTLFLYLSDLALWEDLSVPPFIKLPPRTVASDLVAVGQIGFYLLLGGQFDAAGKPFDPRSPEHWMNVEPAFKHWLLRSLEIESPFESAAIARQALLDLASEQQIAKASAQLAPEPKDRMPKWVLPLLGLVGVMALGVMAWRFLPKAESAATQSPEAPAPCCINAVSIPQGQFKYTAVKNGTWSYVLQQPDLIEQGQTLEAKLKAAQPKLQLALELSDSIDQAVQKVQARTVDFAIAPLPPNQSADLEYQAIAYDGLAVVVAFSYVERQQGLPSQLNGQLHLDQLKQIYQARVSNWQELGGSALPIKLYAPTDVEAVQLFENRVLQGKKLPSQDAISGQGVTQQSHFPMLRSILRDFEEGRTGGIGFAPLSKVFGQCAVYPLAIQTKEHKAIQLLKLPQEPIRPSTDLCNQKGSYSANREVMRSQQYPLTYPIVVIYSKDNDRSKIGAKFAEILKTQEGQKLLAQTGLVPLQD</sequence>
<name>A0A1Z4JMC1_LEPBY</name>
<keyword evidence="4" id="KW-1185">Reference proteome</keyword>
<keyword evidence="1" id="KW-0732">Signal</keyword>
<dbReference type="Gene3D" id="3.40.190.10">
    <property type="entry name" value="Periplasmic binding protein-like II"/>
    <property type="match status" value="2"/>
</dbReference>
<dbReference type="AlphaFoldDB" id="A0A1Z4JMC1"/>
<feature type="domain" description="PBP" evidence="2">
    <location>
        <begin position="502"/>
        <end position="737"/>
    </location>
</feature>
<dbReference type="InterPro" id="IPR011009">
    <property type="entry name" value="Kinase-like_dom_sf"/>
</dbReference>
<dbReference type="PANTHER" id="PTHR30570:SF1">
    <property type="entry name" value="PHOSPHATE-BINDING PROTEIN PSTS"/>
    <property type="match status" value="1"/>
</dbReference>
<dbReference type="InterPro" id="IPR024370">
    <property type="entry name" value="PBP_domain"/>
</dbReference>
<dbReference type="PANTHER" id="PTHR30570">
    <property type="entry name" value="PERIPLASMIC PHOSPHATE BINDING COMPONENT OF PHOSPHATE ABC TRANSPORTER"/>
    <property type="match status" value="1"/>
</dbReference>
<evidence type="ECO:0000313" key="3">
    <source>
        <dbReference type="EMBL" id="BAY57846.1"/>
    </source>
</evidence>
<protein>
    <recommendedName>
        <fullName evidence="2">PBP domain-containing protein</fullName>
    </recommendedName>
</protein>
<evidence type="ECO:0000256" key="1">
    <source>
        <dbReference type="ARBA" id="ARBA00022729"/>
    </source>
</evidence>
<dbReference type="InterPro" id="IPR050811">
    <property type="entry name" value="Phosphate_ABC_transporter"/>
</dbReference>
<dbReference type="SUPFAM" id="SSF53850">
    <property type="entry name" value="Periplasmic binding protein-like II"/>
    <property type="match status" value="1"/>
</dbReference>
<dbReference type="Pfam" id="PF12849">
    <property type="entry name" value="PBP_like_2"/>
    <property type="match status" value="1"/>
</dbReference>
<organism evidence="3 4">
    <name type="scientific">Leptolyngbya boryana NIES-2135</name>
    <dbReference type="NCBI Taxonomy" id="1973484"/>
    <lineage>
        <taxon>Bacteria</taxon>
        <taxon>Bacillati</taxon>
        <taxon>Cyanobacteriota</taxon>
        <taxon>Cyanophyceae</taxon>
        <taxon>Leptolyngbyales</taxon>
        <taxon>Leptolyngbyaceae</taxon>
        <taxon>Leptolyngbya group</taxon>
        <taxon>Leptolyngbya</taxon>
    </lineage>
</organism>
<reference evidence="3 4" key="1">
    <citation type="submission" date="2017-06" db="EMBL/GenBank/DDBJ databases">
        <title>Genome sequencing of cyanobaciteial culture collection at National Institute for Environmental Studies (NIES).</title>
        <authorList>
            <person name="Hirose Y."/>
            <person name="Shimura Y."/>
            <person name="Fujisawa T."/>
            <person name="Nakamura Y."/>
            <person name="Kawachi M."/>
        </authorList>
    </citation>
    <scope>NUCLEOTIDE SEQUENCE [LARGE SCALE GENOMIC DNA]</scope>
    <source>
        <strain evidence="3 4">NIES-2135</strain>
    </source>
</reference>
<dbReference type="SUPFAM" id="SSF56112">
    <property type="entry name" value="Protein kinase-like (PK-like)"/>
    <property type="match status" value="1"/>
</dbReference>
<accession>A0A1Z4JMC1</accession>
<dbReference type="Gene3D" id="1.10.510.10">
    <property type="entry name" value="Transferase(Phosphotransferase) domain 1"/>
    <property type="match status" value="1"/>
</dbReference>
<proteinExistence type="predicted"/>
<dbReference type="EMBL" id="AP018203">
    <property type="protein sequence ID" value="BAY57846.1"/>
    <property type="molecule type" value="Genomic_DNA"/>
</dbReference>
<dbReference type="Proteomes" id="UP000217895">
    <property type="component" value="Chromosome"/>
</dbReference>